<dbReference type="Gene3D" id="3.60.120.10">
    <property type="entry name" value="Anthranilate synthase"/>
    <property type="match status" value="1"/>
</dbReference>
<accession>A0A9X5LS97</accession>
<organism evidence="2">
    <name type="scientific">Cutibacterium granulosum DSM 20700</name>
    <dbReference type="NCBI Taxonomy" id="1160719"/>
    <lineage>
        <taxon>Bacteria</taxon>
        <taxon>Bacillati</taxon>
        <taxon>Actinomycetota</taxon>
        <taxon>Actinomycetes</taxon>
        <taxon>Propionibacteriales</taxon>
        <taxon>Propionibacteriaceae</taxon>
        <taxon>Cutibacterium</taxon>
    </lineage>
</organism>
<feature type="domain" description="Chorismate-utilising enzyme C-terminal" evidence="1">
    <location>
        <begin position="153"/>
        <end position="394"/>
    </location>
</feature>
<dbReference type="InterPro" id="IPR015890">
    <property type="entry name" value="Chorismate_C"/>
</dbReference>
<name>A0A9X5LS97_9ACTN</name>
<dbReference type="PANTHER" id="PTHR42839">
    <property type="entry name" value="ISOCHORISMATE SYNTHASE ENTC"/>
    <property type="match status" value="1"/>
</dbReference>
<dbReference type="EMBL" id="JNBU01000019">
    <property type="protein sequence ID" value="OCT42476.1"/>
    <property type="molecule type" value="Genomic_DNA"/>
</dbReference>
<dbReference type="Pfam" id="PF00425">
    <property type="entry name" value="Chorismate_bind"/>
    <property type="match status" value="1"/>
</dbReference>
<evidence type="ECO:0000259" key="1">
    <source>
        <dbReference type="Pfam" id="PF00425"/>
    </source>
</evidence>
<proteinExistence type="predicted"/>
<dbReference type="AlphaFoldDB" id="A0A9X5LS97"/>
<dbReference type="InterPro" id="IPR005801">
    <property type="entry name" value="ADC_synthase"/>
</dbReference>
<dbReference type="PANTHER" id="PTHR42839:SF2">
    <property type="entry name" value="ISOCHORISMATE SYNTHASE ENTC"/>
    <property type="match status" value="1"/>
</dbReference>
<comment type="caution">
    <text evidence="2">The sequence shown here is derived from an EMBL/GenBank/DDBJ whole genome shotgun (WGS) entry which is preliminary data.</text>
</comment>
<evidence type="ECO:0000313" key="2">
    <source>
        <dbReference type="EMBL" id="OCT42476.1"/>
    </source>
</evidence>
<gene>
    <name evidence="2" type="ORF">L860_09960</name>
</gene>
<reference evidence="2" key="1">
    <citation type="submission" date="2014-05" db="EMBL/GenBank/DDBJ databases">
        <authorList>
            <person name="Jahns A.C."/>
            <person name="Eilers H."/>
            <person name="Alexeyev O.A."/>
        </authorList>
    </citation>
    <scope>NUCLEOTIDE SEQUENCE [LARGE SCALE GENOMIC DNA]</scope>
    <source>
        <strain evidence="2">DSM 20700</strain>
    </source>
</reference>
<sequence>MILNPDSSHLRARTVVIDDPGSLESFMTPRDSTCILHRGDGVVGIGHIARFAPDSMLAADVWWEEFCADLENETELPGVYGTGPVAFGSFVFDPDRTSARSVMIVPRTIVGRRYGISWITQLSYGDVDDDPPMRQMLPSRPHIDDTHPGTIDDDRWLQLARQAQELFFSGGIEQLIIMRDLLVGCTAPIDPRWPVALLTKLFSQSWTYLVSGTIGTTSKLLAQVRDDLITSRALTHAPRQHDSTECHILDALTGQGPIAAEHTQTVESVRRTLASFSKSWHRPQHPGIVTAPDGNYLASDITGVADGSASSLSVAANIHPTAFVTGTPADRARAVLSEAEEVDRGRVSGPVGWIDTMGNGQWLSDTRGGQIDATDPSRIHLFTGIPISSATTPEEMTEDLRTRVGVLMDVLNAH</sequence>
<protein>
    <recommendedName>
        <fullName evidence="1">Chorismate-utilising enzyme C-terminal domain-containing protein</fullName>
    </recommendedName>
</protein>
<dbReference type="SUPFAM" id="SSF56322">
    <property type="entry name" value="ADC synthase"/>
    <property type="match status" value="1"/>
</dbReference>